<protein>
    <submittedName>
        <fullName evidence="1">Uncharacterized protein</fullName>
    </submittedName>
</protein>
<dbReference type="Proteomes" id="UP001281761">
    <property type="component" value="Unassembled WGS sequence"/>
</dbReference>
<sequence>MLDHLISVNSDKNRLDLVKADLISKLIATINPQSFSIPDCEDMHTCLIHIITSSLRFPPQDYSATLEIEDGNEQQAVHETVFQQVLLQSEQYLSHLCVNRSVMDKSSRSANCSQTHPCHSLDVAIARSQKEKTSIFTFRVVICAILVDEFAPSVTHFGANSNDDVHLSMKGQYTHNSTILGSGTILLEGTSTRSLTLSFDSTVFATSHNPGGTTKDYYICVKQYATFDGSVIILPLDKSAFRPLAHVAKLDETEWDGSGPFVFQIDGGTITEETLSKMRCSDPSAAILNILSAEGLGTSLTFPAAQRASYSEIIRQVKVANIADFTLTVENTITQGIAIKNSGCKIVFQNHSAGEPVSDETTTDLFLDGEAKKLDDEKNKVDLPVYIDQAFVGKGGHFFNLTTKSDIVFVTISVDRKDNYFSPAVWNDYVVEVMRTKYTKSFTDKAQSEWVEMKKVAGHEGAKPYEQGYYTPKQTLFSPSSFMAYVLDTSEIKTKGEFYSVRVRTTTGTHAYLDRVLQLTDHDLKFLEREL</sequence>
<evidence type="ECO:0000313" key="1">
    <source>
        <dbReference type="EMBL" id="KAK2948994.1"/>
    </source>
</evidence>
<evidence type="ECO:0000313" key="2">
    <source>
        <dbReference type="Proteomes" id="UP001281761"/>
    </source>
</evidence>
<reference evidence="1 2" key="1">
    <citation type="journal article" date="2022" name="bioRxiv">
        <title>Genomics of Preaxostyla Flagellates Illuminates Evolutionary Transitions and the Path Towards Mitochondrial Loss.</title>
        <authorList>
            <person name="Novak L.V.F."/>
            <person name="Treitli S.C."/>
            <person name="Pyrih J."/>
            <person name="Halakuc P."/>
            <person name="Pipaliya S.V."/>
            <person name="Vacek V."/>
            <person name="Brzon O."/>
            <person name="Soukal P."/>
            <person name="Eme L."/>
            <person name="Dacks J.B."/>
            <person name="Karnkowska A."/>
            <person name="Elias M."/>
            <person name="Hampl V."/>
        </authorList>
    </citation>
    <scope>NUCLEOTIDE SEQUENCE [LARGE SCALE GENOMIC DNA]</scope>
    <source>
        <strain evidence="1">NAU3</strain>
        <tissue evidence="1">Gut</tissue>
    </source>
</reference>
<dbReference type="EMBL" id="JARBJD010000165">
    <property type="protein sequence ID" value="KAK2948994.1"/>
    <property type="molecule type" value="Genomic_DNA"/>
</dbReference>
<name>A0ABQ9XBC1_9EUKA</name>
<accession>A0ABQ9XBC1</accession>
<organism evidence="1 2">
    <name type="scientific">Blattamonas nauphoetae</name>
    <dbReference type="NCBI Taxonomy" id="2049346"/>
    <lineage>
        <taxon>Eukaryota</taxon>
        <taxon>Metamonada</taxon>
        <taxon>Preaxostyla</taxon>
        <taxon>Oxymonadida</taxon>
        <taxon>Blattamonas</taxon>
    </lineage>
</organism>
<comment type="caution">
    <text evidence="1">The sequence shown here is derived from an EMBL/GenBank/DDBJ whole genome shotgun (WGS) entry which is preliminary data.</text>
</comment>
<keyword evidence="2" id="KW-1185">Reference proteome</keyword>
<proteinExistence type="predicted"/>
<gene>
    <name evidence="1" type="ORF">BLNAU_16100</name>
</gene>